<keyword evidence="2" id="KW-1185">Reference proteome</keyword>
<reference evidence="1" key="1">
    <citation type="journal article" date="2022" name="Genome Biol. Evol.">
        <title>A New Gene Family Diagnostic for Intracellular Biomineralization of Amorphous Ca Carbonates by Cyanobacteria.</title>
        <authorList>
            <person name="Benzerara K."/>
            <person name="Duprat E."/>
            <person name="Bitard-Feildel T."/>
            <person name="Caumes G."/>
            <person name="Cassier-Chauvat C."/>
            <person name="Chauvat F."/>
            <person name="Dezi M."/>
            <person name="Diop S.I."/>
            <person name="Gaschignard G."/>
            <person name="Gorgen S."/>
            <person name="Gugger M."/>
            <person name="Lopez-Garcia P."/>
            <person name="Millet M."/>
            <person name="Skouri-Panet F."/>
            <person name="Moreira D."/>
            <person name="Callebaut I."/>
        </authorList>
    </citation>
    <scope>NUCLEOTIDE SEQUENCE</scope>
    <source>
        <strain evidence="1">G9</strain>
    </source>
</reference>
<gene>
    <name evidence="1" type="ORF">L3556_11550</name>
</gene>
<evidence type="ECO:0008006" key="3">
    <source>
        <dbReference type="Google" id="ProtNLM"/>
    </source>
</evidence>
<comment type="caution">
    <text evidence="1">The sequence shown here is derived from an EMBL/GenBank/DDBJ whole genome shotgun (WGS) entry which is preliminary data.</text>
</comment>
<dbReference type="Proteomes" id="UP001154265">
    <property type="component" value="Unassembled WGS sequence"/>
</dbReference>
<proteinExistence type="predicted"/>
<evidence type="ECO:0000313" key="1">
    <source>
        <dbReference type="EMBL" id="MDG2991559.1"/>
    </source>
</evidence>
<protein>
    <recommendedName>
        <fullName evidence="3">Addiction module component</fullName>
    </recommendedName>
</protein>
<reference evidence="1" key="2">
    <citation type="submission" date="2022-01" db="EMBL/GenBank/DDBJ databases">
        <authorList>
            <person name="Zivanovic Y."/>
            <person name="Moreira D."/>
            <person name="Lopez-Garcia P."/>
        </authorList>
    </citation>
    <scope>NUCLEOTIDE SEQUENCE</scope>
    <source>
        <strain evidence="1">G9</strain>
    </source>
</reference>
<evidence type="ECO:0000313" key="2">
    <source>
        <dbReference type="Proteomes" id="UP001154265"/>
    </source>
</evidence>
<organism evidence="1 2">
    <name type="scientific">Candidatus Synechococcus calcipolaris G9</name>
    <dbReference type="NCBI Taxonomy" id="1497997"/>
    <lineage>
        <taxon>Bacteria</taxon>
        <taxon>Bacillati</taxon>
        <taxon>Cyanobacteriota</taxon>
        <taxon>Cyanophyceae</taxon>
        <taxon>Synechococcales</taxon>
        <taxon>Synechococcaceae</taxon>
        <taxon>Synechococcus</taxon>
    </lineage>
</organism>
<accession>A0ABT6F147</accession>
<sequence length="70" mass="7919">MQIKDLSIDEFKALIRETVEETLQDWIVDPDAGKPIKAVLQQQLLSLKARRATDPQTLSAEQVMEELGLI</sequence>
<name>A0ABT6F147_9SYNE</name>
<dbReference type="EMBL" id="JAKKUT010000002">
    <property type="protein sequence ID" value="MDG2991559.1"/>
    <property type="molecule type" value="Genomic_DNA"/>
</dbReference>
<dbReference type="RefSeq" id="WP_277867422.1">
    <property type="nucleotide sequence ID" value="NZ_JAKKUT010000002.1"/>
</dbReference>